<feature type="region of interest" description="Disordered" evidence="2">
    <location>
        <begin position="117"/>
        <end position="145"/>
    </location>
</feature>
<dbReference type="InterPro" id="IPR045164">
    <property type="entry name" value="RBM41/RNPC3"/>
</dbReference>
<protein>
    <submittedName>
        <fullName evidence="3">Uncharacterized protein</fullName>
    </submittedName>
</protein>
<sequence>MEDLSSSESEMESSDEVVVPMLLEILLLFELCLTNAVNCSNVGGSTKRIVHEAILGPAVDKDVAHEAVGLRAAALVPKEMPVVKKKNPIIQIKVAPKQVQDEEKVEAKISSLAVEEKEKDHKPFTTLEELKSGRLPPEEILSSHV</sequence>
<evidence type="ECO:0000256" key="2">
    <source>
        <dbReference type="SAM" id="MobiDB-lite"/>
    </source>
</evidence>
<dbReference type="PANTHER" id="PTHR16105">
    <property type="entry name" value="RNA-BINDING REGION-CONTAINING PROTEIN 3"/>
    <property type="match status" value="1"/>
</dbReference>
<keyword evidence="4" id="KW-1185">Reference proteome</keyword>
<evidence type="ECO:0000313" key="4">
    <source>
        <dbReference type="Proteomes" id="UP000823775"/>
    </source>
</evidence>
<gene>
    <name evidence="3" type="ORF">HAX54_004421</name>
</gene>
<reference evidence="3 4" key="1">
    <citation type="journal article" date="2021" name="BMC Genomics">
        <title>Datura genome reveals duplications of psychoactive alkaloid biosynthetic genes and high mutation rate following tissue culture.</title>
        <authorList>
            <person name="Rajewski A."/>
            <person name="Carter-House D."/>
            <person name="Stajich J."/>
            <person name="Litt A."/>
        </authorList>
    </citation>
    <scope>NUCLEOTIDE SEQUENCE [LARGE SCALE GENOMIC DNA]</scope>
    <source>
        <strain evidence="3">AR-01</strain>
    </source>
</reference>
<accession>A0ABS8T8H7</accession>
<keyword evidence="1" id="KW-0694">RNA-binding</keyword>
<dbReference type="Proteomes" id="UP000823775">
    <property type="component" value="Unassembled WGS sequence"/>
</dbReference>
<comment type="caution">
    <text evidence="3">The sequence shown here is derived from an EMBL/GenBank/DDBJ whole genome shotgun (WGS) entry which is preliminary data.</text>
</comment>
<name>A0ABS8T8H7_DATST</name>
<feature type="compositionally biased region" description="Basic and acidic residues" evidence="2">
    <location>
        <begin position="117"/>
        <end position="132"/>
    </location>
</feature>
<dbReference type="PANTHER" id="PTHR16105:SF0">
    <property type="entry name" value="RNA-BINDING REGION-CONTAINING PROTEIN 3"/>
    <property type="match status" value="1"/>
</dbReference>
<evidence type="ECO:0000313" key="3">
    <source>
        <dbReference type="EMBL" id="MCD7467146.1"/>
    </source>
</evidence>
<proteinExistence type="predicted"/>
<organism evidence="3 4">
    <name type="scientific">Datura stramonium</name>
    <name type="common">Jimsonweed</name>
    <name type="synonym">Common thornapple</name>
    <dbReference type="NCBI Taxonomy" id="4076"/>
    <lineage>
        <taxon>Eukaryota</taxon>
        <taxon>Viridiplantae</taxon>
        <taxon>Streptophyta</taxon>
        <taxon>Embryophyta</taxon>
        <taxon>Tracheophyta</taxon>
        <taxon>Spermatophyta</taxon>
        <taxon>Magnoliopsida</taxon>
        <taxon>eudicotyledons</taxon>
        <taxon>Gunneridae</taxon>
        <taxon>Pentapetalae</taxon>
        <taxon>asterids</taxon>
        <taxon>lamiids</taxon>
        <taxon>Solanales</taxon>
        <taxon>Solanaceae</taxon>
        <taxon>Solanoideae</taxon>
        <taxon>Datureae</taxon>
        <taxon>Datura</taxon>
    </lineage>
</organism>
<evidence type="ECO:0000256" key="1">
    <source>
        <dbReference type="ARBA" id="ARBA00022884"/>
    </source>
</evidence>
<dbReference type="EMBL" id="JACEIK010001204">
    <property type="protein sequence ID" value="MCD7467146.1"/>
    <property type="molecule type" value="Genomic_DNA"/>
</dbReference>